<gene>
    <name evidence="2" type="ORF">PSEBR_a3781</name>
</gene>
<dbReference type="Proteomes" id="UP000006692">
    <property type="component" value="Chromosome"/>
</dbReference>
<feature type="transmembrane region" description="Helical" evidence="1">
    <location>
        <begin position="39"/>
        <end position="58"/>
    </location>
</feature>
<dbReference type="EMBL" id="CP002585">
    <property type="protein sequence ID" value="AEA70140.1"/>
    <property type="molecule type" value="Genomic_DNA"/>
</dbReference>
<reference key="2">
    <citation type="submission" date="2011-03" db="EMBL/GenBank/DDBJ databases">
        <title>Complete Genome Sequence of a beneficial plant roots-associated bacterium Pseudomonas brassicacearum.</title>
        <authorList>
            <person name="Ortet P."/>
            <person name="Barakat M."/>
            <person name="Lalaouna D."/>
            <person name="Fochesato S."/>
            <person name="Barbe V."/>
            <person name="Santaella C."/>
            <person name="Heulin T."/>
            <person name="Achouak W."/>
        </authorList>
    </citation>
    <scope>NUCLEOTIDE SEQUENCE</scope>
    <source>
        <strain>NFM421</strain>
    </source>
</reference>
<name>F2KJB4_PSEBN</name>
<dbReference type="AlphaFoldDB" id="F2KJB4"/>
<proteinExistence type="predicted"/>
<sequence length="102" mass="11469">MTSRAQKPSNAILVNRRPESTNKAGCGRARMTQWKTQGFWSKAWTYALLVFLVVFSFYSDATWLGDGPSKPKRVFSPGFIAFCALVAVFELIVLNHFYGASR</sequence>
<dbReference type="KEGG" id="pba:PSEBR_a3781"/>
<protein>
    <submittedName>
        <fullName evidence="2">Uncharacterized protein</fullName>
    </submittedName>
</protein>
<reference evidence="2 3" key="1">
    <citation type="journal article" date="2011" name="J. Bacteriol.">
        <title>Complete genome sequence of a beneficial plant root-associated bacterium, Pseudomonas brassicacearum.</title>
        <authorList>
            <person name="Ortet P."/>
            <person name="Barakat M."/>
            <person name="Lalaouna D."/>
            <person name="Fochesato S."/>
            <person name="Barbe V."/>
            <person name="Vacherie B."/>
            <person name="Santaella C."/>
            <person name="Heulin T."/>
            <person name="Achouak W."/>
        </authorList>
    </citation>
    <scope>NUCLEOTIDE SEQUENCE [LARGE SCALE GENOMIC DNA]</scope>
    <source>
        <strain evidence="2 3">NFM421</strain>
    </source>
</reference>
<evidence type="ECO:0000256" key="1">
    <source>
        <dbReference type="SAM" id="Phobius"/>
    </source>
</evidence>
<keyword evidence="1" id="KW-0812">Transmembrane</keyword>
<evidence type="ECO:0000313" key="3">
    <source>
        <dbReference type="Proteomes" id="UP000006692"/>
    </source>
</evidence>
<evidence type="ECO:0000313" key="2">
    <source>
        <dbReference type="EMBL" id="AEA70140.1"/>
    </source>
</evidence>
<feature type="transmembrane region" description="Helical" evidence="1">
    <location>
        <begin position="78"/>
        <end position="98"/>
    </location>
</feature>
<keyword evidence="1" id="KW-0472">Membrane</keyword>
<dbReference type="HOGENOM" id="CLU_179314_0_0_6"/>
<keyword evidence="1" id="KW-1133">Transmembrane helix</keyword>
<dbReference type="STRING" id="994484.PSEBR_a3781"/>
<accession>F2KJB4</accession>
<organism evidence="2 3">
    <name type="scientific">Pseudomonas brassicacearum (strain NFM421)</name>
    <dbReference type="NCBI Taxonomy" id="994484"/>
    <lineage>
        <taxon>Bacteria</taxon>
        <taxon>Pseudomonadati</taxon>
        <taxon>Pseudomonadota</taxon>
        <taxon>Gammaproteobacteria</taxon>
        <taxon>Pseudomonadales</taxon>
        <taxon>Pseudomonadaceae</taxon>
        <taxon>Pseudomonas</taxon>
    </lineage>
</organism>